<dbReference type="Pfam" id="PF04055">
    <property type="entry name" value="Radical_SAM"/>
    <property type="match status" value="1"/>
</dbReference>
<keyword evidence="5 6" id="KW-0411">Iron-sulfur</keyword>
<dbReference type="Gene3D" id="3.80.30.20">
    <property type="entry name" value="tm_1862 like domain"/>
    <property type="match status" value="1"/>
</dbReference>
<dbReference type="HAMAP" id="MF_01251">
    <property type="entry name" value="UPF0313"/>
    <property type="match status" value="1"/>
</dbReference>
<feature type="binding site" evidence="6">
    <location>
        <position position="318"/>
    </location>
    <ligand>
        <name>[4Fe-4S] cluster</name>
        <dbReference type="ChEBI" id="CHEBI:49883"/>
        <note>4Fe-4S-S-AdoMet</note>
    </ligand>
</feature>
<feature type="domain" description="Radical SAM core" evidence="7">
    <location>
        <begin position="297"/>
        <end position="568"/>
    </location>
</feature>
<dbReference type="InterPro" id="IPR007197">
    <property type="entry name" value="rSAM"/>
</dbReference>
<dbReference type="EMBL" id="ACKP02000038">
    <property type="protein sequence ID" value="EEX76971.1"/>
    <property type="molecule type" value="Genomic_DNA"/>
</dbReference>
<dbReference type="GO" id="GO:0003824">
    <property type="term" value="F:catalytic activity"/>
    <property type="evidence" value="ECO:0007669"/>
    <property type="project" value="InterPro"/>
</dbReference>
<dbReference type="SUPFAM" id="SSF102114">
    <property type="entry name" value="Radical SAM enzymes"/>
    <property type="match status" value="1"/>
</dbReference>
<dbReference type="SMART" id="SM00729">
    <property type="entry name" value="Elp3"/>
    <property type="match status" value="1"/>
</dbReference>
<keyword evidence="1 6" id="KW-0004">4Fe-4S</keyword>
<dbReference type="PROSITE" id="PS51918">
    <property type="entry name" value="RADICAL_SAM"/>
    <property type="match status" value="1"/>
</dbReference>
<evidence type="ECO:0000256" key="3">
    <source>
        <dbReference type="ARBA" id="ARBA00022723"/>
    </source>
</evidence>
<dbReference type="Proteomes" id="UP000011124">
    <property type="component" value="Chromosome"/>
</dbReference>
<dbReference type="InterPro" id="IPR023404">
    <property type="entry name" value="rSAM_horseshoe"/>
</dbReference>
<organism evidence="9 10">
    <name type="scientific">Selenomonas sputigena (strain ATCC 35185 / DSM 20758 / CCUG 44933 / VPI D19B-28)</name>
    <dbReference type="NCBI Taxonomy" id="546271"/>
    <lineage>
        <taxon>Bacteria</taxon>
        <taxon>Bacillati</taxon>
        <taxon>Bacillota</taxon>
        <taxon>Negativicutes</taxon>
        <taxon>Selenomonadales</taxon>
        <taxon>Selenomonadaceae</taxon>
        <taxon>Selenomonas</taxon>
    </lineage>
</organism>
<dbReference type="SFLD" id="SFLDS00029">
    <property type="entry name" value="Radical_SAM"/>
    <property type="match status" value="1"/>
</dbReference>
<keyword evidence="3 6" id="KW-0479">Metal-binding</keyword>
<dbReference type="Pfam" id="PF08497">
    <property type="entry name" value="Radical_SAM_N"/>
    <property type="match status" value="1"/>
</dbReference>
<evidence type="ECO:0000313" key="10">
    <source>
        <dbReference type="Proteomes" id="UP000003505"/>
    </source>
</evidence>
<dbReference type="STRING" id="546271.Selsp_0847"/>
<dbReference type="PANTHER" id="PTHR32331">
    <property type="entry name" value="UPF0313 PROTEIN YGIQ"/>
    <property type="match status" value="1"/>
</dbReference>
<evidence type="ECO:0000256" key="4">
    <source>
        <dbReference type="ARBA" id="ARBA00023004"/>
    </source>
</evidence>
<protein>
    <submittedName>
        <fullName evidence="9">Putative radical SAM protein YgiQ</fullName>
    </submittedName>
    <submittedName>
        <fullName evidence="8">Radical SAM domain protein</fullName>
    </submittedName>
</protein>
<accession>C9LVZ8</accession>
<proteinExistence type="inferred from homology"/>
<gene>
    <name evidence="8" type="ordered locus">Selsp_0847</name>
    <name evidence="9" type="ORF">SELSPUOL_01650</name>
</gene>
<dbReference type="RefSeq" id="WP_006192943.1">
    <property type="nucleotide sequence ID" value="NC_015437.1"/>
</dbReference>
<dbReference type="InterPro" id="IPR006638">
    <property type="entry name" value="Elp3/MiaA/NifB-like_rSAM"/>
</dbReference>
<dbReference type="eggNOG" id="COG1032">
    <property type="taxonomic scope" value="Bacteria"/>
</dbReference>
<evidence type="ECO:0000256" key="2">
    <source>
        <dbReference type="ARBA" id="ARBA00022691"/>
    </source>
</evidence>
<dbReference type="OrthoDB" id="9803479at2"/>
<dbReference type="InterPro" id="IPR058240">
    <property type="entry name" value="rSAM_sf"/>
</dbReference>
<dbReference type="Pfam" id="PF11842">
    <property type="entry name" value="DUF3362"/>
    <property type="match status" value="1"/>
</dbReference>
<dbReference type="InterPro" id="IPR013704">
    <property type="entry name" value="UPF0313_N"/>
</dbReference>
<dbReference type="KEGG" id="ssg:Selsp_0847"/>
<dbReference type="InterPro" id="IPR024560">
    <property type="entry name" value="UPF0313_C"/>
</dbReference>
<reference evidence="9 10" key="1">
    <citation type="submission" date="2009-09" db="EMBL/GenBank/DDBJ databases">
        <authorList>
            <person name="Weinstock G."/>
            <person name="Sodergren E."/>
            <person name="Clifton S."/>
            <person name="Fulton L."/>
            <person name="Fulton B."/>
            <person name="Courtney L."/>
            <person name="Fronick C."/>
            <person name="Harrison M."/>
            <person name="Strong C."/>
            <person name="Farmer C."/>
            <person name="Delahaunty K."/>
            <person name="Markovic C."/>
            <person name="Hall O."/>
            <person name="Minx P."/>
            <person name="Tomlinson C."/>
            <person name="Mitreva M."/>
            <person name="Nelson J."/>
            <person name="Hou S."/>
            <person name="Wollam A."/>
            <person name="Pepin K.H."/>
            <person name="Johnson M."/>
            <person name="Bhonagiri V."/>
            <person name="Nash W.E."/>
            <person name="Warren W."/>
            <person name="Chinwalla A."/>
            <person name="Mardis E.R."/>
            <person name="Wilson R.K."/>
        </authorList>
    </citation>
    <scope>NUCLEOTIDE SEQUENCE [LARGE SCALE GENOMIC DNA]</scope>
    <source>
        <strain evidence="9">ATCC 35185</strain>
        <strain evidence="10">ATCC 35185 / DSM 20758 / VPI D19B-28</strain>
    </source>
</reference>
<keyword evidence="2 6" id="KW-0949">S-adenosyl-L-methionine</keyword>
<dbReference type="AlphaFoldDB" id="C9LVZ8"/>
<evidence type="ECO:0000256" key="6">
    <source>
        <dbReference type="HAMAP-Rule" id="MF_01251"/>
    </source>
</evidence>
<feature type="binding site" evidence="6">
    <location>
        <position position="311"/>
    </location>
    <ligand>
        <name>[4Fe-4S] cluster</name>
        <dbReference type="ChEBI" id="CHEBI:49883"/>
        <note>4Fe-4S-S-AdoMet</note>
    </ligand>
</feature>
<keyword evidence="11" id="KW-1185">Reference proteome</keyword>
<sequence length="616" mass="70161">MVGSVKDFLPMSRADMEARGWDELDFIFVSGDAYVDHPGFGTAIICRVLEAHGYRVGVIAQPDWHSAKDFRRLGKPRLAFLVSSGNLDSVLARFTAAKKLRRQDAYSPGGRMNCRPERAVSVYVKRLREAWGAIPVIIGGIEASLRRMAHYDYWSDEVRPSILLESGADLLIYGMGEKQIVEIAAELHAGVAIENVQDVRGTCYRVPNRDYVWDYVELPPYEKVAKDKAQFADAFRVEYLEQDALRGRRLIQQNEEICVVQNPPALPLTTEEMDEIYELPYRYTWHPVYDKAGGVPAIAEVKFSLVSQRGCFGGCHFCAIVSHQGRIIQHRSKESLLREAKRLIALPDFKGYIHDVGGPTANFYEPSCSAQLVRGTCRGKACLSPLCENLRADHREYLAILESLRTLPGVKKVFIRSGIRFDYLQQAHDDFLEVLCRHHISGQLRIAPEHVSRRVTRLMGKPGKSVYLRFVKAFEEMNRKIGKKQYLVPYFMSSHPGAHIEDAVELAEFIHERGYHPEQVQDFIPTPGTLSTCMYHTGINPLTGEKVYTAKKAEEKRMQRALLQYWLPENDAIVRKALHLAGRSDLIGYGKKCLLRPKRRETVEKTRKKRRKEKGI</sequence>
<keyword evidence="4 6" id="KW-0408">Iron</keyword>
<evidence type="ECO:0000256" key="1">
    <source>
        <dbReference type="ARBA" id="ARBA00022485"/>
    </source>
</evidence>
<dbReference type="PANTHER" id="PTHR32331:SF0">
    <property type="entry name" value="UPF0313 PROTEIN YGIQ"/>
    <property type="match status" value="1"/>
</dbReference>
<dbReference type="NCBIfam" id="TIGR03904">
    <property type="entry name" value="SAM_YgiQ"/>
    <property type="match status" value="1"/>
</dbReference>
<evidence type="ECO:0000313" key="11">
    <source>
        <dbReference type="Proteomes" id="UP000011124"/>
    </source>
</evidence>
<dbReference type="SFLD" id="SFLDG01069">
    <property type="entry name" value="UPF0313"/>
    <property type="match status" value="1"/>
</dbReference>
<dbReference type="InterPro" id="IPR022946">
    <property type="entry name" value="UPF0313"/>
</dbReference>
<dbReference type="SFLD" id="SFLDG01082">
    <property type="entry name" value="B12-binding_domain_containing"/>
    <property type="match status" value="1"/>
</dbReference>
<reference evidence="8 11" key="2">
    <citation type="submission" date="2011-04" db="EMBL/GenBank/DDBJ databases">
        <title>The complete genome of Selenomonas sputigena DSM 20758.</title>
        <authorList>
            <consortium name="US DOE Joint Genome Institute (JGI-PGF)"/>
            <person name="Lucas S."/>
            <person name="Copeland A."/>
            <person name="Lapidus A."/>
            <person name="Bruce D."/>
            <person name="Goodwin L."/>
            <person name="Pitluck S."/>
            <person name="Peters L."/>
            <person name="Kyrpides N."/>
            <person name="Mavromatis K."/>
            <person name="Ivanova N."/>
            <person name="Ovchinnikova G."/>
            <person name="Teshima H."/>
            <person name="Detter J.C."/>
            <person name="Tapia R."/>
            <person name="Han C."/>
            <person name="Land M."/>
            <person name="Hauser L."/>
            <person name="Markowitz V."/>
            <person name="Cheng J.-F."/>
            <person name="Hugenholtz P."/>
            <person name="Woyke T."/>
            <person name="Wu D."/>
            <person name="Gronow S."/>
            <person name="Wellnitz S."/>
            <person name="Schneider S."/>
            <person name="Klenk H.-P."/>
            <person name="Eisen J.A."/>
        </authorList>
    </citation>
    <scope>NUCLEOTIDE SEQUENCE [LARGE SCALE GENOMIC DNA]</scope>
    <source>
        <strain evidence="8">ATCC 35185</strain>
        <strain evidence="11">ATCC 35185 / DSM 20758 / VPI D19B-28</strain>
    </source>
</reference>
<dbReference type="GO" id="GO:0051539">
    <property type="term" value="F:4 iron, 4 sulfur cluster binding"/>
    <property type="evidence" value="ECO:0007669"/>
    <property type="project" value="UniProtKB-KW"/>
</dbReference>
<name>C9LVZ8_SELS3</name>
<evidence type="ECO:0000256" key="5">
    <source>
        <dbReference type="ARBA" id="ARBA00023014"/>
    </source>
</evidence>
<comment type="similarity">
    <text evidence="6">Belongs to the UPF0313 family.</text>
</comment>
<evidence type="ECO:0000259" key="7">
    <source>
        <dbReference type="PROSITE" id="PS51918"/>
    </source>
</evidence>
<dbReference type="Proteomes" id="UP000003505">
    <property type="component" value="Unassembled WGS sequence"/>
</dbReference>
<dbReference type="GO" id="GO:0005506">
    <property type="term" value="F:iron ion binding"/>
    <property type="evidence" value="ECO:0007669"/>
    <property type="project" value="UniProtKB-UniRule"/>
</dbReference>
<comment type="cofactor">
    <cofactor evidence="6">
        <name>[4Fe-4S] cluster</name>
        <dbReference type="ChEBI" id="CHEBI:49883"/>
    </cofactor>
    <text evidence="6">Binds 1 [4Fe-4S] cluster. The cluster is coordinated with 3 cysteines and an exchangeable S-adenosyl-L-methionine.</text>
</comment>
<evidence type="ECO:0000313" key="9">
    <source>
        <dbReference type="EMBL" id="EEX76971.1"/>
    </source>
</evidence>
<feature type="binding site" evidence="6">
    <location>
        <position position="315"/>
    </location>
    <ligand>
        <name>[4Fe-4S] cluster</name>
        <dbReference type="ChEBI" id="CHEBI:49883"/>
        <note>4Fe-4S-S-AdoMet</note>
    </ligand>
</feature>
<dbReference type="HOGENOM" id="CLU_018288_2_0_9"/>
<evidence type="ECO:0000313" key="8">
    <source>
        <dbReference type="EMBL" id="AEB99811.1"/>
    </source>
</evidence>
<dbReference type="EMBL" id="CP002637">
    <property type="protein sequence ID" value="AEB99811.1"/>
    <property type="molecule type" value="Genomic_DNA"/>
</dbReference>